<reference evidence="1 2" key="1">
    <citation type="journal article" date="2011" name="Science">
        <title>The ecoresponsive genome of Daphnia pulex.</title>
        <authorList>
            <person name="Colbourne J.K."/>
            <person name="Pfrender M.E."/>
            <person name="Gilbert D."/>
            <person name="Thomas W.K."/>
            <person name="Tucker A."/>
            <person name="Oakley T.H."/>
            <person name="Tokishita S."/>
            <person name="Aerts A."/>
            <person name="Arnold G.J."/>
            <person name="Basu M.K."/>
            <person name="Bauer D.J."/>
            <person name="Caceres C.E."/>
            <person name="Carmel L."/>
            <person name="Casola C."/>
            <person name="Choi J.H."/>
            <person name="Detter J.C."/>
            <person name="Dong Q."/>
            <person name="Dusheyko S."/>
            <person name="Eads B.D."/>
            <person name="Frohlich T."/>
            <person name="Geiler-Samerotte K.A."/>
            <person name="Gerlach D."/>
            <person name="Hatcher P."/>
            <person name="Jogdeo S."/>
            <person name="Krijgsveld J."/>
            <person name="Kriventseva E.V."/>
            <person name="Kultz D."/>
            <person name="Laforsch C."/>
            <person name="Lindquist E."/>
            <person name="Lopez J."/>
            <person name="Manak J.R."/>
            <person name="Muller J."/>
            <person name="Pangilinan J."/>
            <person name="Patwardhan R.P."/>
            <person name="Pitluck S."/>
            <person name="Pritham E.J."/>
            <person name="Rechtsteiner A."/>
            <person name="Rho M."/>
            <person name="Rogozin I.B."/>
            <person name="Sakarya O."/>
            <person name="Salamov A."/>
            <person name="Schaack S."/>
            <person name="Shapiro H."/>
            <person name="Shiga Y."/>
            <person name="Skalitzky C."/>
            <person name="Smith Z."/>
            <person name="Souvorov A."/>
            <person name="Sung W."/>
            <person name="Tang Z."/>
            <person name="Tsuchiya D."/>
            <person name="Tu H."/>
            <person name="Vos H."/>
            <person name="Wang M."/>
            <person name="Wolf Y.I."/>
            <person name="Yamagata H."/>
            <person name="Yamada T."/>
            <person name="Ye Y."/>
            <person name="Shaw J.R."/>
            <person name="Andrews J."/>
            <person name="Crease T.J."/>
            <person name="Tang H."/>
            <person name="Lucas S.M."/>
            <person name="Robertson H.M."/>
            <person name="Bork P."/>
            <person name="Koonin E.V."/>
            <person name="Zdobnov E.M."/>
            <person name="Grigoriev I.V."/>
            <person name="Lynch M."/>
            <person name="Boore J.L."/>
        </authorList>
    </citation>
    <scope>NUCLEOTIDE SEQUENCE [LARGE SCALE GENOMIC DNA]</scope>
</reference>
<protein>
    <submittedName>
        <fullName evidence="1">Uncharacterized protein</fullName>
    </submittedName>
</protein>
<dbReference type="AlphaFoldDB" id="E9G7Q2"/>
<gene>
    <name evidence="1" type="ORF">DAPPUDRAFT_314849</name>
</gene>
<sequence length="87" mass="9790">MTVCYCSQAEIVGLMDIQQPSYCNASIATAVPTKYEFFITEEPYFSTWSGNLCMAWLKEKNVTGFFFGGFDTNTALNIQTVSTKECR</sequence>
<accession>E9G7Q2</accession>
<dbReference type="KEGG" id="dpx:DAPPUDRAFT_314849"/>
<dbReference type="PhylomeDB" id="E9G7Q2"/>
<dbReference type="HOGENOM" id="CLU_2485577_0_0_1"/>
<keyword evidence="2" id="KW-1185">Reference proteome</keyword>
<evidence type="ECO:0000313" key="1">
    <source>
        <dbReference type="EMBL" id="EFX84517.1"/>
    </source>
</evidence>
<name>E9G7Q2_DAPPU</name>
<dbReference type="EMBL" id="GL732534">
    <property type="protein sequence ID" value="EFX84517.1"/>
    <property type="molecule type" value="Genomic_DNA"/>
</dbReference>
<organism evidence="1 2">
    <name type="scientific">Daphnia pulex</name>
    <name type="common">Water flea</name>
    <dbReference type="NCBI Taxonomy" id="6669"/>
    <lineage>
        <taxon>Eukaryota</taxon>
        <taxon>Metazoa</taxon>
        <taxon>Ecdysozoa</taxon>
        <taxon>Arthropoda</taxon>
        <taxon>Crustacea</taxon>
        <taxon>Branchiopoda</taxon>
        <taxon>Diplostraca</taxon>
        <taxon>Cladocera</taxon>
        <taxon>Anomopoda</taxon>
        <taxon>Daphniidae</taxon>
        <taxon>Daphnia</taxon>
    </lineage>
</organism>
<proteinExistence type="predicted"/>
<dbReference type="InParanoid" id="E9G7Q2"/>
<dbReference type="Proteomes" id="UP000000305">
    <property type="component" value="Unassembled WGS sequence"/>
</dbReference>
<evidence type="ECO:0000313" key="2">
    <source>
        <dbReference type="Proteomes" id="UP000000305"/>
    </source>
</evidence>